<dbReference type="PROSITE" id="PS50090">
    <property type="entry name" value="MYB_LIKE"/>
    <property type="match status" value="1"/>
</dbReference>
<sequence>MVCAPDCIPKRDVRRARRRLRKRRTISWLSMKQPLLLSSHFGNPPFPWNMPSASKGKKRGARKNNDHLTTEEVIKQVEGVSKYGVGRWTELKKQKFSPSVRTAVHLKDKWRNLLKACEVRFTSTNKGRAQNGRLLRLDSKLMKKIQRLRHAHPYPKPSGT</sequence>
<dbReference type="EnsemblPlants" id="PNT67459">
    <property type="protein sequence ID" value="PNT67459"/>
    <property type="gene ID" value="BRADI_3g27667v3"/>
</dbReference>
<feature type="domain" description="Myb-like" evidence="2">
    <location>
        <begin position="60"/>
        <end position="114"/>
    </location>
</feature>
<dbReference type="FunCoup" id="A0A2K2CZK2">
    <property type="interactions" value="9"/>
</dbReference>
<reference evidence="3" key="2">
    <citation type="submission" date="2017-06" db="EMBL/GenBank/DDBJ databases">
        <title>WGS assembly of Brachypodium distachyon.</title>
        <authorList>
            <consortium name="The International Brachypodium Initiative"/>
            <person name="Lucas S."/>
            <person name="Harmon-Smith M."/>
            <person name="Lail K."/>
            <person name="Tice H."/>
            <person name="Grimwood J."/>
            <person name="Bruce D."/>
            <person name="Barry K."/>
            <person name="Shu S."/>
            <person name="Lindquist E."/>
            <person name="Wang M."/>
            <person name="Pitluck S."/>
            <person name="Vogel J.P."/>
            <person name="Garvin D.F."/>
            <person name="Mockler T.C."/>
            <person name="Schmutz J."/>
            <person name="Rokhsar D."/>
            <person name="Bevan M.W."/>
        </authorList>
    </citation>
    <scope>NUCLEOTIDE SEQUENCE</scope>
    <source>
        <strain evidence="3">Bd21</strain>
    </source>
</reference>
<keyword evidence="5" id="KW-1185">Reference proteome</keyword>
<dbReference type="InParanoid" id="A0A2K2CZK2"/>
<name>A0A2K2CZK2_BRADI</name>
<dbReference type="AlphaFoldDB" id="A0A2K2CZK2"/>
<dbReference type="SUPFAM" id="SSF46689">
    <property type="entry name" value="Homeodomain-like"/>
    <property type="match status" value="1"/>
</dbReference>
<dbReference type="InterPro" id="IPR001005">
    <property type="entry name" value="SANT/Myb"/>
</dbReference>
<evidence type="ECO:0000313" key="4">
    <source>
        <dbReference type="EnsemblPlants" id="PNT67459"/>
    </source>
</evidence>
<protein>
    <recommendedName>
        <fullName evidence="2">Myb-like domain-containing protein</fullName>
    </recommendedName>
</protein>
<dbReference type="PANTHER" id="PTHR47122">
    <property type="entry name" value="MYB-LIKE DNA-BINDING DOMAIN CONTAINING PROTEIN, EXPRESSED"/>
    <property type="match status" value="1"/>
</dbReference>
<accession>A0A2K2CZK2</accession>
<dbReference type="Gene3D" id="1.10.246.220">
    <property type="match status" value="1"/>
</dbReference>
<evidence type="ECO:0000313" key="3">
    <source>
        <dbReference type="EMBL" id="PNT67459.1"/>
    </source>
</evidence>
<evidence type="ECO:0000313" key="5">
    <source>
        <dbReference type="Proteomes" id="UP000008810"/>
    </source>
</evidence>
<gene>
    <name evidence="3" type="ORF">BRADI_3g27667v3</name>
</gene>
<evidence type="ECO:0000256" key="1">
    <source>
        <dbReference type="SAM" id="MobiDB-lite"/>
    </source>
</evidence>
<proteinExistence type="predicted"/>
<dbReference type="OrthoDB" id="686681at2759"/>
<dbReference type="InterPro" id="IPR009057">
    <property type="entry name" value="Homeodomain-like_sf"/>
</dbReference>
<evidence type="ECO:0000259" key="2">
    <source>
        <dbReference type="PROSITE" id="PS50090"/>
    </source>
</evidence>
<dbReference type="CDD" id="cd11660">
    <property type="entry name" value="SANT_TRF"/>
    <property type="match status" value="1"/>
</dbReference>
<organism evidence="3">
    <name type="scientific">Brachypodium distachyon</name>
    <name type="common">Purple false brome</name>
    <name type="synonym">Trachynia distachya</name>
    <dbReference type="NCBI Taxonomy" id="15368"/>
    <lineage>
        <taxon>Eukaryota</taxon>
        <taxon>Viridiplantae</taxon>
        <taxon>Streptophyta</taxon>
        <taxon>Embryophyta</taxon>
        <taxon>Tracheophyta</taxon>
        <taxon>Spermatophyta</taxon>
        <taxon>Magnoliopsida</taxon>
        <taxon>Liliopsida</taxon>
        <taxon>Poales</taxon>
        <taxon>Poaceae</taxon>
        <taxon>BOP clade</taxon>
        <taxon>Pooideae</taxon>
        <taxon>Stipodae</taxon>
        <taxon>Brachypodieae</taxon>
        <taxon>Brachypodium</taxon>
    </lineage>
</organism>
<dbReference type="Gramene" id="PNT67459">
    <property type="protein sequence ID" value="PNT67459"/>
    <property type="gene ID" value="BRADI_3g27667v3"/>
</dbReference>
<reference evidence="4" key="3">
    <citation type="submission" date="2018-08" db="UniProtKB">
        <authorList>
            <consortium name="EnsemblPlants"/>
        </authorList>
    </citation>
    <scope>IDENTIFICATION</scope>
    <source>
        <strain evidence="4">cv. Bd21</strain>
    </source>
</reference>
<dbReference type="STRING" id="15368.A0A2K2CZK2"/>
<feature type="region of interest" description="Disordered" evidence="1">
    <location>
        <begin position="49"/>
        <end position="69"/>
    </location>
</feature>
<dbReference type="Proteomes" id="UP000008810">
    <property type="component" value="Chromosome 3"/>
</dbReference>
<reference evidence="3 4" key="1">
    <citation type="journal article" date="2010" name="Nature">
        <title>Genome sequencing and analysis of the model grass Brachypodium distachyon.</title>
        <authorList>
            <consortium name="International Brachypodium Initiative"/>
        </authorList>
    </citation>
    <scope>NUCLEOTIDE SEQUENCE [LARGE SCALE GENOMIC DNA]</scope>
    <source>
        <strain evidence="3 4">Bd21</strain>
    </source>
</reference>
<dbReference type="EMBL" id="CM000882">
    <property type="protein sequence ID" value="PNT67459.1"/>
    <property type="molecule type" value="Genomic_DNA"/>
</dbReference>
<dbReference type="PANTHER" id="PTHR47122:SF11">
    <property type="entry name" value="MYB-LIKE DOMAIN-CONTAINING PROTEIN"/>
    <property type="match status" value="1"/>
</dbReference>